<keyword evidence="3" id="KW-1185">Reference proteome</keyword>
<dbReference type="Proteomes" id="UP001274830">
    <property type="component" value="Unassembled WGS sequence"/>
</dbReference>
<accession>A0AAE0WRF2</accession>
<evidence type="ECO:0000313" key="2">
    <source>
        <dbReference type="EMBL" id="KAK3676646.1"/>
    </source>
</evidence>
<dbReference type="AlphaFoldDB" id="A0AAE0WRF2"/>
<feature type="region of interest" description="Disordered" evidence="1">
    <location>
        <begin position="200"/>
        <end position="222"/>
    </location>
</feature>
<proteinExistence type="predicted"/>
<organism evidence="2 3">
    <name type="scientific">Recurvomyces mirabilis</name>
    <dbReference type="NCBI Taxonomy" id="574656"/>
    <lineage>
        <taxon>Eukaryota</taxon>
        <taxon>Fungi</taxon>
        <taxon>Dikarya</taxon>
        <taxon>Ascomycota</taxon>
        <taxon>Pezizomycotina</taxon>
        <taxon>Dothideomycetes</taxon>
        <taxon>Dothideomycetidae</taxon>
        <taxon>Mycosphaerellales</taxon>
        <taxon>Teratosphaeriaceae</taxon>
        <taxon>Recurvomyces</taxon>
    </lineage>
</organism>
<gene>
    <name evidence="2" type="ORF">LTR78_003421</name>
</gene>
<protein>
    <submittedName>
        <fullName evidence="2">Uncharacterized protein</fullName>
    </submittedName>
</protein>
<sequence>MHYGMKRVQPNAKPHIDDANEFSASTAAHHKGDHDGSLNNGELVVEQLKNQVGESGNSLHACAGVVQAEACGSSQSDGSCASMSSRHDFVLELARHDSYLESESSNGDFKHSTANFEGAKIETTALALPSIEVDNILTVEAEISTDSDNARTWISDFMDFMAENTQWCETLLPQEDGEYDQDVDGGDIVSISSKQSTSSIGSMLRRMRSKKPRDYPGMQTTQSQRHAMTRNCLYCSRPWETNESALRKHLKDHIKDLSSDDNLVCNICQIDFVRADDLTHHLRFAARKSCCALEANHMGSCEGHACGFTFKHHEQCAGHHAPSPVAGVWSDHERLKFRQLPLRLVQSSAMRSQAGYANTLKWKKRLVRTSSLPAQLLRRRSMQTMVPSIFSFRSEPAAISNDLEDVRLHFARTSSGKPEGVVRRGLLLLALGREQELVNQLRDAALDHDAAGVLRVANVGTSAQDLNSALYRTLDSRDAIALEILLHAGACLSIKMLYRLRWCLTEDVLMLILKHGTDQVQNLADTMLYLRPSKSCKGRSPSIIVTILERCI</sequence>
<name>A0AAE0WRF2_9PEZI</name>
<reference evidence="2" key="1">
    <citation type="submission" date="2023-07" db="EMBL/GenBank/DDBJ databases">
        <title>Black Yeasts Isolated from many extreme environments.</title>
        <authorList>
            <person name="Coleine C."/>
            <person name="Stajich J.E."/>
            <person name="Selbmann L."/>
        </authorList>
    </citation>
    <scope>NUCLEOTIDE SEQUENCE</scope>
    <source>
        <strain evidence="2">CCFEE 5485</strain>
    </source>
</reference>
<dbReference type="Gene3D" id="3.30.160.60">
    <property type="entry name" value="Classic Zinc Finger"/>
    <property type="match status" value="1"/>
</dbReference>
<evidence type="ECO:0000313" key="3">
    <source>
        <dbReference type="Proteomes" id="UP001274830"/>
    </source>
</evidence>
<evidence type="ECO:0000256" key="1">
    <source>
        <dbReference type="SAM" id="MobiDB-lite"/>
    </source>
</evidence>
<dbReference type="EMBL" id="JAUTXT010000009">
    <property type="protein sequence ID" value="KAK3676646.1"/>
    <property type="molecule type" value="Genomic_DNA"/>
</dbReference>
<comment type="caution">
    <text evidence="2">The sequence shown here is derived from an EMBL/GenBank/DDBJ whole genome shotgun (WGS) entry which is preliminary data.</text>
</comment>